<sequence>MSVTVTFVTGNAKKLEEVTAILGSYSSIHVFCVDKILVTLICQNIRGKPRVYCERKCLSALKIINGPTLVEDTCLCFNALQGLPGI</sequence>
<comment type="caution">
    <text evidence="3">The sequence shown here is derived from an EMBL/GenBank/DDBJ whole genome shotgun (WGS) entry which is preliminary data.</text>
</comment>
<dbReference type="GO" id="GO:0005737">
    <property type="term" value="C:cytoplasm"/>
    <property type="evidence" value="ECO:0007669"/>
    <property type="project" value="TreeGrafter"/>
</dbReference>
<proteinExistence type="inferred from homology"/>
<accession>A0A8J2RPF4</accession>
<gene>
    <name evidence="3" type="ORF">DGAL_LOCUS6646</name>
</gene>
<dbReference type="InterPro" id="IPR029001">
    <property type="entry name" value="ITPase-like_fam"/>
</dbReference>
<protein>
    <recommendedName>
        <fullName evidence="5">Inosine triphosphate pyrophosphatase</fullName>
    </recommendedName>
</protein>
<evidence type="ECO:0000313" key="3">
    <source>
        <dbReference type="EMBL" id="CAH0103937.1"/>
    </source>
</evidence>
<organism evidence="3 4">
    <name type="scientific">Daphnia galeata</name>
    <dbReference type="NCBI Taxonomy" id="27404"/>
    <lineage>
        <taxon>Eukaryota</taxon>
        <taxon>Metazoa</taxon>
        <taxon>Ecdysozoa</taxon>
        <taxon>Arthropoda</taxon>
        <taxon>Crustacea</taxon>
        <taxon>Branchiopoda</taxon>
        <taxon>Diplostraca</taxon>
        <taxon>Cladocera</taxon>
        <taxon>Anomopoda</taxon>
        <taxon>Daphniidae</taxon>
        <taxon>Daphnia</taxon>
    </lineage>
</organism>
<dbReference type="SUPFAM" id="SSF52972">
    <property type="entry name" value="ITPase-like"/>
    <property type="match status" value="1"/>
</dbReference>
<keyword evidence="4" id="KW-1185">Reference proteome</keyword>
<reference evidence="3" key="1">
    <citation type="submission" date="2021-11" db="EMBL/GenBank/DDBJ databases">
        <authorList>
            <person name="Schell T."/>
        </authorList>
    </citation>
    <scope>NUCLEOTIDE SEQUENCE</scope>
    <source>
        <strain evidence="3">M5</strain>
    </source>
</reference>
<dbReference type="OrthoDB" id="6288734at2759"/>
<dbReference type="Pfam" id="PF01725">
    <property type="entry name" value="Ham1p_like"/>
    <property type="match status" value="1"/>
</dbReference>
<dbReference type="Proteomes" id="UP000789390">
    <property type="component" value="Unassembled WGS sequence"/>
</dbReference>
<dbReference type="GO" id="GO:0047429">
    <property type="term" value="F:nucleoside triphosphate diphosphatase activity"/>
    <property type="evidence" value="ECO:0007669"/>
    <property type="project" value="InterPro"/>
</dbReference>
<evidence type="ECO:0000256" key="2">
    <source>
        <dbReference type="ARBA" id="ARBA00022801"/>
    </source>
</evidence>
<keyword evidence="2" id="KW-0378">Hydrolase</keyword>
<evidence type="ECO:0000313" key="4">
    <source>
        <dbReference type="Proteomes" id="UP000789390"/>
    </source>
</evidence>
<comment type="similarity">
    <text evidence="1">Belongs to the HAM1 NTPase family.</text>
</comment>
<evidence type="ECO:0000256" key="1">
    <source>
        <dbReference type="ARBA" id="ARBA00008023"/>
    </source>
</evidence>
<dbReference type="GO" id="GO:0009143">
    <property type="term" value="P:nucleoside triphosphate catabolic process"/>
    <property type="evidence" value="ECO:0007669"/>
    <property type="project" value="InterPro"/>
</dbReference>
<dbReference type="PANTHER" id="PTHR11067">
    <property type="entry name" value="INOSINE TRIPHOSPHATE PYROPHOSPHATASE/HAM1 PROTEIN"/>
    <property type="match status" value="1"/>
</dbReference>
<name>A0A8J2RPF4_9CRUS</name>
<dbReference type="EMBL" id="CAKKLH010000122">
    <property type="protein sequence ID" value="CAH0103937.1"/>
    <property type="molecule type" value="Genomic_DNA"/>
</dbReference>
<evidence type="ECO:0008006" key="5">
    <source>
        <dbReference type="Google" id="ProtNLM"/>
    </source>
</evidence>
<dbReference type="Gene3D" id="3.90.950.10">
    <property type="match status" value="1"/>
</dbReference>
<dbReference type="AlphaFoldDB" id="A0A8J2RPF4"/>
<dbReference type="PANTHER" id="PTHR11067:SF9">
    <property type="entry name" value="INOSINE TRIPHOSPHATE PYROPHOSPHATASE"/>
    <property type="match status" value="1"/>
</dbReference>
<dbReference type="InterPro" id="IPR002637">
    <property type="entry name" value="RdgB/HAM1"/>
</dbReference>